<dbReference type="EMBL" id="JARBHB010000002">
    <property type="protein sequence ID" value="KAJ8892299.1"/>
    <property type="molecule type" value="Genomic_DNA"/>
</dbReference>
<gene>
    <name evidence="2" type="ORF">PR048_004879</name>
</gene>
<keyword evidence="3" id="KW-1185">Reference proteome</keyword>
<comment type="caution">
    <text evidence="2">The sequence shown here is derived from an EMBL/GenBank/DDBJ whole genome shotgun (WGS) entry which is preliminary data.</text>
</comment>
<dbReference type="Proteomes" id="UP001159363">
    <property type="component" value="Chromosome 2"/>
</dbReference>
<organism evidence="2 3">
    <name type="scientific">Dryococelus australis</name>
    <dbReference type="NCBI Taxonomy" id="614101"/>
    <lineage>
        <taxon>Eukaryota</taxon>
        <taxon>Metazoa</taxon>
        <taxon>Ecdysozoa</taxon>
        <taxon>Arthropoda</taxon>
        <taxon>Hexapoda</taxon>
        <taxon>Insecta</taxon>
        <taxon>Pterygota</taxon>
        <taxon>Neoptera</taxon>
        <taxon>Polyneoptera</taxon>
        <taxon>Phasmatodea</taxon>
        <taxon>Verophasmatodea</taxon>
        <taxon>Anareolatae</taxon>
        <taxon>Phasmatidae</taxon>
        <taxon>Eurycanthinae</taxon>
        <taxon>Dryococelus</taxon>
    </lineage>
</organism>
<reference evidence="2 3" key="1">
    <citation type="submission" date="2023-02" db="EMBL/GenBank/DDBJ databases">
        <title>LHISI_Scaffold_Assembly.</title>
        <authorList>
            <person name="Stuart O.P."/>
            <person name="Cleave R."/>
            <person name="Magrath M.J.L."/>
            <person name="Mikheyev A.S."/>
        </authorList>
    </citation>
    <scope>NUCLEOTIDE SEQUENCE [LARGE SCALE GENOMIC DNA]</scope>
    <source>
        <strain evidence="2">Daus_M_001</strain>
        <tissue evidence="2">Leg muscle</tissue>
    </source>
</reference>
<feature type="compositionally biased region" description="Low complexity" evidence="1">
    <location>
        <begin position="45"/>
        <end position="67"/>
    </location>
</feature>
<evidence type="ECO:0000256" key="1">
    <source>
        <dbReference type="SAM" id="MobiDB-lite"/>
    </source>
</evidence>
<sequence>MVSAVIQGPSHKGCPGFGRITSRRSVTALLCGLFRFRGGNVVSWPNRPDQRTTQPRRTGPGRPLPRNSLPPSTPTEILLLQYFDPTKPPKLNYIRFRLADSGFGGLSVSVVRIGTVVSEWLDFSPPTKANRFQSLAGSLPDFRKWVFFRTMPLVAGFSWETPLYFAPAFRRCSILTSFHPDRLSIPRC</sequence>
<feature type="region of interest" description="Disordered" evidence="1">
    <location>
        <begin position="44"/>
        <end position="72"/>
    </location>
</feature>
<proteinExistence type="predicted"/>
<name>A0ABQ9I7P7_9NEOP</name>
<evidence type="ECO:0000313" key="2">
    <source>
        <dbReference type="EMBL" id="KAJ8892299.1"/>
    </source>
</evidence>
<protein>
    <submittedName>
        <fullName evidence="2">Uncharacterized protein</fullName>
    </submittedName>
</protein>
<accession>A0ABQ9I7P7</accession>
<evidence type="ECO:0000313" key="3">
    <source>
        <dbReference type="Proteomes" id="UP001159363"/>
    </source>
</evidence>